<organism evidence="1 2">
    <name type="scientific">Thiothrix eikelboomii</name>
    <dbReference type="NCBI Taxonomy" id="92487"/>
    <lineage>
        <taxon>Bacteria</taxon>
        <taxon>Pseudomonadati</taxon>
        <taxon>Pseudomonadota</taxon>
        <taxon>Gammaproteobacteria</taxon>
        <taxon>Thiotrichales</taxon>
        <taxon>Thiotrichaceae</taxon>
        <taxon>Thiothrix</taxon>
    </lineage>
</organism>
<evidence type="ECO:0000313" key="2">
    <source>
        <dbReference type="Proteomes" id="UP000190460"/>
    </source>
</evidence>
<reference evidence="1 2" key="1">
    <citation type="submission" date="2017-02" db="EMBL/GenBank/DDBJ databases">
        <authorList>
            <person name="Peterson S.W."/>
        </authorList>
    </citation>
    <scope>NUCLEOTIDE SEQUENCE [LARGE SCALE GENOMIC DNA]</scope>
    <source>
        <strain evidence="1 2">ATCC 49788</strain>
    </source>
</reference>
<dbReference type="InterPro" id="IPR021312">
    <property type="entry name" value="DUF2889"/>
</dbReference>
<evidence type="ECO:0000313" key="1">
    <source>
        <dbReference type="EMBL" id="SKA68303.1"/>
    </source>
</evidence>
<dbReference type="AlphaFoldDB" id="A0A1T4VTL4"/>
<name>A0A1T4VTL4_9GAMM</name>
<dbReference type="OrthoDB" id="6862397at2"/>
<keyword evidence="2" id="KW-1185">Reference proteome</keyword>
<evidence type="ECO:0008006" key="3">
    <source>
        <dbReference type="Google" id="ProtNLM"/>
    </source>
</evidence>
<dbReference type="Pfam" id="PF11136">
    <property type="entry name" value="DUF2889"/>
    <property type="match status" value="1"/>
</dbReference>
<dbReference type="RefSeq" id="WP_078920749.1">
    <property type="nucleotide sequence ID" value="NZ_FUYB01000001.1"/>
</dbReference>
<dbReference type="EMBL" id="FUYB01000001">
    <property type="protein sequence ID" value="SKA68303.1"/>
    <property type="molecule type" value="Genomic_DNA"/>
</dbReference>
<dbReference type="Proteomes" id="UP000190460">
    <property type="component" value="Unassembled WGS sequence"/>
</dbReference>
<protein>
    <recommendedName>
        <fullName evidence="3">DUF2889 domain-containing protein</fullName>
    </recommendedName>
</protein>
<proteinExistence type="predicted"/>
<sequence length="197" mass="22417">MPLPNPVKRSQLHHRSIQCEGFKREDGLWDIEAHLTDQRTYDCSYDPEHRGGLIQAGENVHNMQVRLTLDLDFIIHEAVAVSDETPFPICFQAAQVMPRLIGLRMGKGWLKAVRERISTQVSCTHLIDLLTPIANTAYQTMHSALEERAEQRKLADKNFTRNKLGILDTCIALASDGEVVKRQWPEFYTGAKHEGQI</sequence>
<accession>A0A1T4VTL4</accession>
<dbReference type="STRING" id="92487.SAMN02745130_00244"/>
<gene>
    <name evidence="1" type="ORF">SAMN02745130_00244</name>
</gene>